<dbReference type="EMBL" id="JXXN02001723">
    <property type="protein sequence ID" value="THD24208.1"/>
    <property type="molecule type" value="Genomic_DNA"/>
</dbReference>
<feature type="compositionally biased region" description="Polar residues" evidence="3">
    <location>
        <begin position="147"/>
        <end position="181"/>
    </location>
</feature>
<feature type="region of interest" description="Disordered" evidence="3">
    <location>
        <begin position="456"/>
        <end position="533"/>
    </location>
</feature>
<feature type="region of interest" description="Disordered" evidence="3">
    <location>
        <begin position="742"/>
        <end position="835"/>
    </location>
</feature>
<dbReference type="GO" id="GO:0015631">
    <property type="term" value="F:tubulin binding"/>
    <property type="evidence" value="ECO:0007669"/>
    <property type="project" value="TreeGrafter"/>
</dbReference>
<feature type="region of interest" description="Disordered" evidence="3">
    <location>
        <begin position="376"/>
        <end position="436"/>
    </location>
</feature>
<dbReference type="Pfam" id="PF07202">
    <property type="entry name" value="Tcp10_C"/>
    <property type="match status" value="4"/>
</dbReference>
<evidence type="ECO:0000256" key="3">
    <source>
        <dbReference type="SAM" id="MobiDB-lite"/>
    </source>
</evidence>
<keyword evidence="2" id="KW-0175">Coiled coil</keyword>
<feature type="region of interest" description="Disordered" evidence="3">
    <location>
        <begin position="130"/>
        <end position="181"/>
    </location>
</feature>
<accession>A0A4E0RSU1</accession>
<comment type="similarity">
    <text evidence="1">Belongs to the TCP10 family.</text>
</comment>
<feature type="domain" description="Centromere protein J C-terminal" evidence="4">
    <location>
        <begin position="1095"/>
        <end position="1122"/>
    </location>
</feature>
<feature type="region of interest" description="Disordered" evidence="3">
    <location>
        <begin position="306"/>
        <end position="356"/>
    </location>
</feature>
<organism evidence="5 6">
    <name type="scientific">Fasciola hepatica</name>
    <name type="common">Liver fluke</name>
    <dbReference type="NCBI Taxonomy" id="6192"/>
    <lineage>
        <taxon>Eukaryota</taxon>
        <taxon>Metazoa</taxon>
        <taxon>Spiralia</taxon>
        <taxon>Lophotrochozoa</taxon>
        <taxon>Platyhelminthes</taxon>
        <taxon>Trematoda</taxon>
        <taxon>Digenea</taxon>
        <taxon>Plagiorchiida</taxon>
        <taxon>Echinostomata</taxon>
        <taxon>Echinostomatoidea</taxon>
        <taxon>Fasciolidae</taxon>
        <taxon>Fasciola</taxon>
    </lineage>
</organism>
<evidence type="ECO:0000259" key="4">
    <source>
        <dbReference type="Pfam" id="PF07202"/>
    </source>
</evidence>
<feature type="region of interest" description="Disordered" evidence="3">
    <location>
        <begin position="85"/>
        <end position="111"/>
    </location>
</feature>
<feature type="coiled-coil region" evidence="2">
    <location>
        <begin position="630"/>
        <end position="732"/>
    </location>
</feature>
<gene>
    <name evidence="5" type="ORF">D915_005016</name>
</gene>
<evidence type="ECO:0000313" key="6">
    <source>
        <dbReference type="Proteomes" id="UP000230066"/>
    </source>
</evidence>
<evidence type="ECO:0000256" key="2">
    <source>
        <dbReference type="SAM" id="Coils"/>
    </source>
</evidence>
<keyword evidence="6" id="KW-1185">Reference proteome</keyword>
<dbReference type="PANTHER" id="PTHR10331">
    <property type="entry name" value="T COMPLEX PROTEIN 10"/>
    <property type="match status" value="1"/>
</dbReference>
<feature type="compositionally biased region" description="Basic and acidic residues" evidence="3">
    <location>
        <begin position="471"/>
        <end position="484"/>
    </location>
</feature>
<dbReference type="GO" id="GO:0061511">
    <property type="term" value="P:centriole elongation"/>
    <property type="evidence" value="ECO:0007669"/>
    <property type="project" value="TreeGrafter"/>
</dbReference>
<dbReference type="GO" id="GO:0005814">
    <property type="term" value="C:centriole"/>
    <property type="evidence" value="ECO:0007669"/>
    <property type="project" value="TreeGrafter"/>
</dbReference>
<feature type="compositionally biased region" description="Low complexity" evidence="3">
    <location>
        <begin position="752"/>
        <end position="769"/>
    </location>
</feature>
<proteinExistence type="inferred from homology"/>
<sequence length="1162" mass="130152">MPSDACEHKIFDPSTSWIKKAGVHVNYAPEDTLISAVFSRDERPSENGEGISKEMPKAYKELGARKSPEGSLLQYTLDSTQNTFKNEHKSQERNGMLERCSQRPTESRRPAAFLRRRQGVSAWCSKIRRQGLPVPDPADELRKRRNSSSLVSPPRTSIASSRLKSNSLTTPRTQSVMDGNTSLTKSNTLWCGLKQRRCSTGSLNNDERPKSSDHVVDQSPPKQDPSSAPCTVSEQQLPQAMTENVGDESHNDAGDLEEFEFLEEIAENSSFSSLTTSFVAKLGKSRLKDRLKRAEEVLEKVASNDTRSCVDRCEQESSSHEKMEAQSTSRERHPERSILSVLDKHRSRRNSEQFSIAGDRTTDSILTEATQNRGRKVARFQFVPDHSQLKEDKPGDTNDANYNTHEPEHDALPPSNGNKNSQQENGLKISSEFDDGNSWTCSTSDINEIVDRPNSSSVLDLSVPNVSSLDGTRKPELRGSDSHLRPRRRSSSRSPCLTNNLRRSGDFLGSTRSHRRPLTRPLSATTHLGSPCTHPTRAFDSSYEDELINLADDFMEQLKRDQPSPGRSTAHTQTLLRQWILRLEAEVRRFKTENATLLKLRSERDESIRRLEMEAKRFEEYKAREIRSFTETKENELRKLKKERRILEDYERALKSMPSKKDREEIDRLKEELIESRSDLSRREVRWHAAIARLRTRIEELETERDELKGRVHRLEEDRISLQSQLSELRVSGKVNRAPIRRSASSIPSLRQTLSTVSQSVSLRTSTTRSSEHKDSRSPSVARRLKQQQQYLSSCRLSGRPLSRLNSTEKFPETTTRQPVAPTHSSPPSFDATSVHTDRLGSAITPGFHQVTPSAIGTRESVISGGYFTGDDDGASSGCSHLDVQQSGINLAPEQTTVACKTATGASEPSLLAVQVMSSVSRVHDPDVQTGTLAKVDKPELVEENLPAPHTAASGNVTRTIKHADGSVEETYSNGAVVVSYFNGSVKEIFPDGVTMVVSLFNGDIKRTMPDGRVIYSYAADGTVQTTYPDGTEEINYTDGRQEIIHIRPESTADKKLTVKRTTERQFRRLPNGDREIRLPNGQREIHSASGVKCRIYPDGTTKTVFPDGRHETRYASGRLRVKDALGNLLLDTRLPALNRLFPDPPCNLSKVSSLLPPESAP</sequence>
<dbReference type="AlphaFoldDB" id="A0A4E0RSU1"/>
<feature type="compositionally biased region" description="Polar residues" evidence="3">
    <location>
        <begin position="787"/>
        <end position="796"/>
    </location>
</feature>
<evidence type="ECO:0000256" key="1">
    <source>
        <dbReference type="ARBA" id="ARBA00005627"/>
    </source>
</evidence>
<comment type="caution">
    <text evidence="5">The sequence shown here is derived from an EMBL/GenBank/DDBJ whole genome shotgun (WGS) entry which is preliminary data.</text>
</comment>
<feature type="compositionally biased region" description="Basic and acidic residues" evidence="3">
    <location>
        <begin position="308"/>
        <end position="336"/>
    </location>
</feature>
<dbReference type="InterPro" id="IPR009852">
    <property type="entry name" value="CENPJ_C_dom"/>
</dbReference>
<feature type="region of interest" description="Disordered" evidence="3">
    <location>
        <begin position="201"/>
        <end position="236"/>
    </location>
</feature>
<protein>
    <submittedName>
        <fullName evidence="5">Centromere protein J</fullName>
    </submittedName>
</protein>
<reference evidence="5" key="1">
    <citation type="submission" date="2019-03" db="EMBL/GenBank/DDBJ databases">
        <title>Improved annotation for the trematode Fasciola hepatica.</title>
        <authorList>
            <person name="Choi Y.-J."/>
            <person name="Martin J."/>
            <person name="Mitreva M."/>
        </authorList>
    </citation>
    <scope>NUCLEOTIDE SEQUENCE [LARGE SCALE GENOMIC DNA]</scope>
</reference>
<dbReference type="InterPro" id="IPR047002">
    <property type="entry name" value="Tcp10_C_sf"/>
</dbReference>
<feature type="domain" description="Centromere protein J C-terminal" evidence="4">
    <location>
        <begin position="1068"/>
        <end position="1087"/>
    </location>
</feature>
<feature type="compositionally biased region" description="Polar residues" evidence="3">
    <location>
        <begin position="220"/>
        <end position="236"/>
    </location>
</feature>
<dbReference type="Gene3D" id="2.60.450.20">
    <property type="match status" value="1"/>
</dbReference>
<feature type="compositionally biased region" description="Basic and acidic residues" evidence="3">
    <location>
        <begin position="85"/>
        <end position="96"/>
    </location>
</feature>
<feature type="compositionally biased region" description="Polar residues" evidence="3">
    <location>
        <begin position="804"/>
        <end position="835"/>
    </location>
</feature>
<feature type="compositionally biased region" description="Basic and acidic residues" evidence="3">
    <location>
        <begin position="387"/>
        <end position="396"/>
    </location>
</feature>
<name>A0A4E0RSU1_FASHE</name>
<dbReference type="Proteomes" id="UP000230066">
    <property type="component" value="Unassembled WGS sequence"/>
</dbReference>
<dbReference type="InterPro" id="IPR026581">
    <property type="entry name" value="TCP10L/CENPJ"/>
</dbReference>
<feature type="compositionally biased region" description="Basic and acidic residues" evidence="3">
    <location>
        <begin position="205"/>
        <end position="216"/>
    </location>
</feature>
<feature type="domain" description="Centromere protein J C-terminal" evidence="4">
    <location>
        <begin position="956"/>
        <end position="989"/>
    </location>
</feature>
<feature type="domain" description="Centromere protein J C-terminal" evidence="4">
    <location>
        <begin position="1010"/>
        <end position="1045"/>
    </location>
</feature>
<dbReference type="PANTHER" id="PTHR10331:SF6">
    <property type="entry name" value="SPINDLE ASSEMBLY ABNORMAL 4"/>
    <property type="match status" value="1"/>
</dbReference>
<dbReference type="GO" id="GO:0060271">
    <property type="term" value="P:cilium assembly"/>
    <property type="evidence" value="ECO:0007669"/>
    <property type="project" value="TreeGrafter"/>
</dbReference>
<feature type="compositionally biased region" description="Polar residues" evidence="3">
    <location>
        <begin position="456"/>
        <end position="470"/>
    </location>
</feature>
<dbReference type="GO" id="GO:0005813">
    <property type="term" value="C:centrosome"/>
    <property type="evidence" value="ECO:0007669"/>
    <property type="project" value="TreeGrafter"/>
</dbReference>
<evidence type="ECO:0000313" key="5">
    <source>
        <dbReference type="EMBL" id="THD24208.1"/>
    </source>
</evidence>
<feature type="compositionally biased region" description="Polar residues" evidence="3">
    <location>
        <begin position="415"/>
        <end position="425"/>
    </location>
</feature>